<keyword evidence="2" id="KW-1185">Reference proteome</keyword>
<evidence type="ECO:0000313" key="2">
    <source>
        <dbReference type="Proteomes" id="UP000824540"/>
    </source>
</evidence>
<sequence>MPHLQSESPLAVRPTVPILQLSCNRKVCPFASPRPTTSRREACPLSLRFPAELTEGSQLRNHSSKKSLHRFGRKNSIRSTAFYFRFCADEA</sequence>
<dbReference type="AlphaFoldDB" id="A0A8T2NG78"/>
<accession>A0A8T2NG78</accession>
<organism evidence="1 2">
    <name type="scientific">Albula glossodonta</name>
    <name type="common">roundjaw bonefish</name>
    <dbReference type="NCBI Taxonomy" id="121402"/>
    <lineage>
        <taxon>Eukaryota</taxon>
        <taxon>Metazoa</taxon>
        <taxon>Chordata</taxon>
        <taxon>Craniata</taxon>
        <taxon>Vertebrata</taxon>
        <taxon>Euteleostomi</taxon>
        <taxon>Actinopterygii</taxon>
        <taxon>Neopterygii</taxon>
        <taxon>Teleostei</taxon>
        <taxon>Albuliformes</taxon>
        <taxon>Albulidae</taxon>
        <taxon>Albula</taxon>
    </lineage>
</organism>
<dbReference type="Proteomes" id="UP000824540">
    <property type="component" value="Unassembled WGS sequence"/>
</dbReference>
<name>A0A8T2NG78_9TELE</name>
<evidence type="ECO:0000313" key="1">
    <source>
        <dbReference type="EMBL" id="KAG9338736.1"/>
    </source>
</evidence>
<dbReference type="EMBL" id="JAFBMS010000062">
    <property type="protein sequence ID" value="KAG9338736.1"/>
    <property type="molecule type" value="Genomic_DNA"/>
</dbReference>
<comment type="caution">
    <text evidence="1">The sequence shown here is derived from an EMBL/GenBank/DDBJ whole genome shotgun (WGS) entry which is preliminary data.</text>
</comment>
<gene>
    <name evidence="1" type="ORF">JZ751_025405</name>
</gene>
<protein>
    <submittedName>
        <fullName evidence="1">Uncharacterized protein</fullName>
    </submittedName>
</protein>
<reference evidence="1" key="1">
    <citation type="thesis" date="2021" institute="BYU ScholarsArchive" country="Provo, UT, USA">
        <title>Applications of and Algorithms for Genome Assembly and Genomic Analyses with an Emphasis on Marine Teleosts.</title>
        <authorList>
            <person name="Pickett B.D."/>
        </authorList>
    </citation>
    <scope>NUCLEOTIDE SEQUENCE</scope>
    <source>
        <strain evidence="1">HI-2016</strain>
    </source>
</reference>
<proteinExistence type="predicted"/>